<dbReference type="Proteomes" id="UP000572680">
    <property type="component" value="Unassembled WGS sequence"/>
</dbReference>
<evidence type="ECO:0000313" key="2">
    <source>
        <dbReference type="Proteomes" id="UP000572680"/>
    </source>
</evidence>
<dbReference type="AlphaFoldDB" id="A0A7W3M0H5"/>
<dbReference type="InterPro" id="IPR029063">
    <property type="entry name" value="SAM-dependent_MTases_sf"/>
</dbReference>
<evidence type="ECO:0008006" key="3">
    <source>
        <dbReference type="Google" id="ProtNLM"/>
    </source>
</evidence>
<dbReference type="Gene3D" id="3.40.50.150">
    <property type="entry name" value="Vaccinia Virus protein VP39"/>
    <property type="match status" value="1"/>
</dbReference>
<dbReference type="EMBL" id="JACJIA010000026">
    <property type="protein sequence ID" value="MBA8957622.1"/>
    <property type="molecule type" value="Genomic_DNA"/>
</dbReference>
<organism evidence="1 2">
    <name type="scientific">Actinomadura namibiensis</name>
    <dbReference type="NCBI Taxonomy" id="182080"/>
    <lineage>
        <taxon>Bacteria</taxon>
        <taxon>Bacillati</taxon>
        <taxon>Actinomycetota</taxon>
        <taxon>Actinomycetes</taxon>
        <taxon>Streptosporangiales</taxon>
        <taxon>Thermomonosporaceae</taxon>
        <taxon>Actinomadura</taxon>
    </lineage>
</organism>
<gene>
    <name evidence="1" type="ORF">HNR61_009317</name>
</gene>
<comment type="caution">
    <text evidence="1">The sequence shown here is derived from an EMBL/GenBank/DDBJ whole genome shotgun (WGS) entry which is preliminary data.</text>
</comment>
<name>A0A7W3M0H5_ACTNM</name>
<proteinExistence type="predicted"/>
<accession>A0A7W3M0H5</accession>
<sequence>MPTKLDQVRRRSRTLLRRAGVAPDGPLYGRLVDAGRSVPLPPEVRTAVSTVVLRRPWQTTVALDRLLVGAQGGWTAREFAERTGDLLWPSTTLVDGPHVALLRLADDDPDPSDETLLASDYGRMGMRCVKAGADFFGATDEEGVLRAARIFIDRYRGRTAPKRGPARVASQSAPGDPVLVAPVRGSDYYQVLDGHHRLALAVMRGDRSHPVLVKWLPVTTPLQDHLLKMSWIDGTRELYQPIDAPELHKWPTVRRCTDRRDKMLAFLSERGIGATGTASYLDVASCYGWFVSEMRRAGLDGHGMERDPLAVPLGKAVYGLPDGAITTGDAVDLLGAADRVWDVVSCFSLLHHFVLGRAKVDENALIELLDKVTGRVLFFDTGQENERWFAESLRGWNPARIAAFLRERTTFDEIVDLGPDDDAHPPYTGNYRRHLFACVRATV</sequence>
<keyword evidence="2" id="KW-1185">Reference proteome</keyword>
<reference evidence="1 2" key="1">
    <citation type="submission" date="2020-08" db="EMBL/GenBank/DDBJ databases">
        <title>Genomic Encyclopedia of Type Strains, Phase IV (KMG-IV): sequencing the most valuable type-strain genomes for metagenomic binning, comparative biology and taxonomic classification.</title>
        <authorList>
            <person name="Goeker M."/>
        </authorList>
    </citation>
    <scope>NUCLEOTIDE SEQUENCE [LARGE SCALE GENOMIC DNA]</scope>
    <source>
        <strain evidence="1 2">DSM 44197</strain>
    </source>
</reference>
<dbReference type="RefSeq" id="WP_182849423.1">
    <property type="nucleotide sequence ID" value="NZ_BAAALP010000067.1"/>
</dbReference>
<protein>
    <recommendedName>
        <fullName evidence="3">ParB/Sulfiredoxin domain-containing protein</fullName>
    </recommendedName>
</protein>
<evidence type="ECO:0000313" key="1">
    <source>
        <dbReference type="EMBL" id="MBA8957622.1"/>
    </source>
</evidence>
<dbReference type="SUPFAM" id="SSF53335">
    <property type="entry name" value="S-adenosyl-L-methionine-dependent methyltransferases"/>
    <property type="match status" value="1"/>
</dbReference>